<evidence type="ECO:0000313" key="14">
    <source>
        <dbReference type="RefSeq" id="XP_011355228.1"/>
    </source>
</evidence>
<evidence type="ECO:0000256" key="1">
    <source>
        <dbReference type="ARBA" id="ARBA00004329"/>
    </source>
</evidence>
<keyword evidence="5" id="KW-0963">Cytoplasm</keyword>
<dbReference type="RefSeq" id="XP_039724416.1">
    <property type="nucleotide sequence ID" value="XM_039868482.1"/>
</dbReference>
<feature type="compositionally biased region" description="Polar residues" evidence="9">
    <location>
        <begin position="252"/>
        <end position="262"/>
    </location>
</feature>
<name>A0A6P3Q143_PTEVA</name>
<dbReference type="GO" id="GO:0034727">
    <property type="term" value="P:piecemeal microautophagy of the nucleus"/>
    <property type="evidence" value="ECO:0007669"/>
    <property type="project" value="TreeGrafter"/>
</dbReference>
<dbReference type="GO" id="GO:0034497">
    <property type="term" value="P:protein localization to phagophore assembly site"/>
    <property type="evidence" value="ECO:0007669"/>
    <property type="project" value="TreeGrafter"/>
</dbReference>
<dbReference type="CTD" id="9776"/>
<dbReference type="RefSeq" id="XP_023384515.1">
    <property type="nucleotide sequence ID" value="XM_023528747.1"/>
</dbReference>
<comment type="similarity">
    <text evidence="3 8">Belongs to the ATG13 family. Metazoan subfamily.</text>
</comment>
<comment type="subcellular location">
    <subcellularLocation>
        <location evidence="2">Cytoplasm</location>
        <location evidence="2">Cytosol</location>
    </subcellularLocation>
    <subcellularLocation>
        <location evidence="1">Preautophagosomal structure</location>
    </subcellularLocation>
</comment>
<evidence type="ECO:0000256" key="5">
    <source>
        <dbReference type="ARBA" id="ARBA00022490"/>
    </source>
</evidence>
<feature type="region of interest" description="Disordered" evidence="9">
    <location>
        <begin position="368"/>
        <end position="402"/>
    </location>
</feature>
<evidence type="ECO:0000256" key="9">
    <source>
        <dbReference type="SAM" id="MobiDB-lite"/>
    </source>
</evidence>
<dbReference type="InterPro" id="IPR040182">
    <property type="entry name" value="ATG13"/>
</dbReference>
<dbReference type="Pfam" id="PF10033">
    <property type="entry name" value="ATG13"/>
    <property type="match status" value="1"/>
</dbReference>
<evidence type="ECO:0000313" key="15">
    <source>
        <dbReference type="RefSeq" id="XP_023384515.1"/>
    </source>
</evidence>
<keyword evidence="11" id="KW-1185">Reference proteome</keyword>
<dbReference type="GO" id="GO:0000423">
    <property type="term" value="P:mitophagy"/>
    <property type="evidence" value="ECO:0007669"/>
    <property type="project" value="TreeGrafter"/>
</dbReference>
<dbReference type="Gene3D" id="3.30.900.10">
    <property type="entry name" value="HORMA domain"/>
    <property type="match status" value="1"/>
</dbReference>
<dbReference type="GeneID" id="105290020"/>
<dbReference type="OrthoDB" id="70161at2759"/>
<evidence type="ECO:0000313" key="11">
    <source>
        <dbReference type="Proteomes" id="UP000515202"/>
    </source>
</evidence>
<evidence type="ECO:0000256" key="8">
    <source>
        <dbReference type="RuleBase" id="RU361214"/>
    </source>
</evidence>
<dbReference type="GeneID" id="120606859"/>
<dbReference type="GO" id="GO:0005829">
    <property type="term" value="C:cytosol"/>
    <property type="evidence" value="ECO:0007669"/>
    <property type="project" value="UniProtKB-SubCell"/>
</dbReference>
<dbReference type="RefSeq" id="XP_011355228.1">
    <property type="nucleotide sequence ID" value="XM_011356926.2"/>
</dbReference>
<dbReference type="InterPro" id="IPR018731">
    <property type="entry name" value="Atg13_N"/>
</dbReference>
<dbReference type="FunFam" id="3.30.900.10:FF:000001">
    <property type="entry name" value="Autophagy-related protein 13"/>
    <property type="match status" value="1"/>
</dbReference>
<dbReference type="GO" id="GO:0000407">
    <property type="term" value="C:phagophore assembly site"/>
    <property type="evidence" value="ECO:0007669"/>
    <property type="project" value="UniProtKB-SubCell"/>
</dbReference>
<organism evidence="11 14">
    <name type="scientific">Pteropus vampyrus</name>
    <name type="common">Large flying fox</name>
    <dbReference type="NCBI Taxonomy" id="132908"/>
    <lineage>
        <taxon>Eukaryota</taxon>
        <taxon>Metazoa</taxon>
        <taxon>Chordata</taxon>
        <taxon>Craniata</taxon>
        <taxon>Vertebrata</taxon>
        <taxon>Euteleostomi</taxon>
        <taxon>Mammalia</taxon>
        <taxon>Eutheria</taxon>
        <taxon>Laurasiatheria</taxon>
        <taxon>Chiroptera</taxon>
        <taxon>Yinpterochiroptera</taxon>
        <taxon>Pteropodoidea</taxon>
        <taxon>Pteropodidae</taxon>
        <taxon>Pteropodinae</taxon>
        <taxon>Pteropus</taxon>
    </lineage>
</organism>
<dbReference type="InterPro" id="IPR036570">
    <property type="entry name" value="HORMA_dom_sf"/>
</dbReference>
<dbReference type="GO" id="GO:1990316">
    <property type="term" value="C:Atg1/ULK1 kinase complex"/>
    <property type="evidence" value="ECO:0007669"/>
    <property type="project" value="InterPro"/>
</dbReference>
<dbReference type="KEGG" id="pvp:105290020"/>
<dbReference type="PANTHER" id="PTHR13430">
    <property type="match status" value="1"/>
</dbReference>
<gene>
    <name evidence="12 13 14 15" type="primary">ATG13</name>
</gene>
<dbReference type="PANTHER" id="PTHR13430:SF4">
    <property type="entry name" value="AUTOPHAGY-RELATED PROTEIN 13"/>
    <property type="match status" value="1"/>
</dbReference>
<evidence type="ECO:0000256" key="7">
    <source>
        <dbReference type="ARBA" id="ARBA00025190"/>
    </source>
</evidence>
<dbReference type="Proteomes" id="UP000515202">
    <property type="component" value="Unplaced"/>
</dbReference>
<comment type="function">
    <text evidence="7">Autophagy factor required for autophagosome formation and mitophagy. Target of the TOR kinase signaling pathway that regulates autophagy through the control of the phosphorylation status of ATG13 and ULK1, and the regulation of the ATG13-ULK1-RB1CC1 complex. Through its regulation of ULK1 activity, plays a role in the regulation of the kinase activity of mTORC1 and cell proliferation.</text>
</comment>
<dbReference type="RefSeq" id="XP_039724408.1">
    <property type="nucleotide sequence ID" value="XM_039868474.1"/>
</dbReference>
<dbReference type="GO" id="GO:0042127">
    <property type="term" value="P:regulation of cell population proliferation"/>
    <property type="evidence" value="ECO:0007669"/>
    <property type="project" value="UniProtKB-ARBA"/>
</dbReference>
<evidence type="ECO:0000313" key="12">
    <source>
        <dbReference type="RefSeq" id="XP_011355226.1"/>
    </source>
</evidence>
<evidence type="ECO:0000259" key="10">
    <source>
        <dbReference type="Pfam" id="PF10033"/>
    </source>
</evidence>
<dbReference type="RefSeq" id="XP_011355227.1">
    <property type="nucleotide sequence ID" value="XM_011356925.2"/>
</dbReference>
<sequence length="480" mass="52634">METDLNSQDRKDLDKFIKFFALKTVQVIVQARLGEKICTRSSSSPTGSDWFNLAIKDIPEVTHEAKKALAGQLPAVGRSMCVEISLKTSEGDSMELEIWCLEMNEKCDKEIKVSYTVYNRLSLLLKSLLAITRVTPAYRLSRKQGHEYVILYRIYFGEVQLSGLGEGFQTVRVGTVGTPVGTITLSCAYRINLAFMSTRQFERTPPIMGIIIDHFVDRPYPSSSTMHPCNYRTAGEDTGVTYPSVEDSQEVCTTSFSTSPPSQLMVPGKEGGVPLAPNQPAHGAQADQERLATYTPSDGAHCAATPSSSEDTETVSNSSEGRASPRDVLETIFARKVGAFVNKPINQVTLTSLDIPFAMFAPKNLELEDADPMVNPPDSPETESPLQGSLHSDGSSGGSSGNTHDDFVMIDFKPAFSKDDILPMDLGTFYREFQNPPQLSSLSIDVGAQSMAEDLDSLPEKLAVHEKNVREFDAFVETLQ</sequence>
<evidence type="ECO:0000256" key="2">
    <source>
        <dbReference type="ARBA" id="ARBA00004514"/>
    </source>
</evidence>
<keyword evidence="6 8" id="KW-0072">Autophagy</keyword>
<dbReference type="RefSeq" id="XP_011355226.1">
    <property type="nucleotide sequence ID" value="XM_011356924.2"/>
</dbReference>
<evidence type="ECO:0000313" key="13">
    <source>
        <dbReference type="RefSeq" id="XP_011355227.1"/>
    </source>
</evidence>
<reference evidence="12 13" key="1">
    <citation type="submission" date="2025-04" db="UniProtKB">
        <authorList>
            <consortium name="RefSeq"/>
        </authorList>
    </citation>
    <scope>IDENTIFICATION</scope>
    <source>
        <tissue evidence="12 13">Kidney</tissue>
    </source>
</reference>
<dbReference type="KEGG" id="pgig:120606859"/>
<proteinExistence type="inferred from homology"/>
<feature type="compositionally biased region" description="Polar residues" evidence="9">
    <location>
        <begin position="305"/>
        <end position="321"/>
    </location>
</feature>
<dbReference type="GO" id="GO:0010508">
    <property type="term" value="P:positive regulation of autophagy"/>
    <property type="evidence" value="ECO:0007669"/>
    <property type="project" value="UniProtKB-ARBA"/>
</dbReference>
<dbReference type="RefSeq" id="XP_039724397.1">
    <property type="nucleotide sequence ID" value="XM_039868463.1"/>
</dbReference>
<evidence type="ECO:0000256" key="6">
    <source>
        <dbReference type="ARBA" id="ARBA00023006"/>
    </source>
</evidence>
<feature type="region of interest" description="Disordered" evidence="9">
    <location>
        <begin position="252"/>
        <end position="324"/>
    </location>
</feature>
<evidence type="ECO:0000256" key="4">
    <source>
        <dbReference type="ARBA" id="ARBA00013801"/>
    </source>
</evidence>
<accession>A0A6P3Q143</accession>
<dbReference type="AlphaFoldDB" id="A0A6P3Q143"/>
<evidence type="ECO:0000256" key="3">
    <source>
        <dbReference type="ARBA" id="ARBA00007341"/>
    </source>
</evidence>
<feature type="domain" description="Autophagy-related protein 13 N-terminal" evidence="10">
    <location>
        <begin position="88"/>
        <end position="195"/>
    </location>
</feature>
<protein>
    <recommendedName>
        <fullName evidence="4 8">Autophagy-related protein 13</fullName>
    </recommendedName>
</protein>